<dbReference type="PANTHER" id="PTHR11803">
    <property type="entry name" value="2-IMINOBUTANOATE/2-IMINOPROPANOATE DEAMINASE RIDA"/>
    <property type="match status" value="1"/>
</dbReference>
<dbReference type="SUPFAM" id="SSF55298">
    <property type="entry name" value="YjgF-like"/>
    <property type="match status" value="1"/>
</dbReference>
<dbReference type="Pfam" id="PF01042">
    <property type="entry name" value="Ribonuc_L-PSP"/>
    <property type="match status" value="1"/>
</dbReference>
<reference evidence="2 3" key="1">
    <citation type="submission" date="2016-07" db="EMBL/GenBank/DDBJ databases">
        <title>Draft Genome Sequence of Oceanisphaera psychrotolerans, isolated from coastal sediment samples.</title>
        <authorList>
            <person name="Zhuo S."/>
            <person name="Ruan Z."/>
        </authorList>
    </citation>
    <scope>NUCLEOTIDE SEQUENCE [LARGE SCALE GENOMIC DNA]</scope>
    <source>
        <strain evidence="2 3">LAM-WHM-ZC</strain>
    </source>
</reference>
<dbReference type="GO" id="GO:0005829">
    <property type="term" value="C:cytosol"/>
    <property type="evidence" value="ECO:0007669"/>
    <property type="project" value="TreeGrafter"/>
</dbReference>
<dbReference type="InterPro" id="IPR035959">
    <property type="entry name" value="RutC-like_sf"/>
</dbReference>
<dbReference type="Gene3D" id="3.30.1330.40">
    <property type="entry name" value="RutC-like"/>
    <property type="match status" value="1"/>
</dbReference>
<dbReference type="InterPro" id="IPR006175">
    <property type="entry name" value="YjgF/YER057c/UK114"/>
</dbReference>
<dbReference type="Proteomes" id="UP000243073">
    <property type="component" value="Unassembled WGS sequence"/>
</dbReference>
<evidence type="ECO:0000313" key="3">
    <source>
        <dbReference type="Proteomes" id="UP000243073"/>
    </source>
</evidence>
<dbReference type="EMBL" id="MDKE01000070">
    <property type="protein sequence ID" value="OIN03825.1"/>
    <property type="molecule type" value="Genomic_DNA"/>
</dbReference>
<accession>A0A1J4Q8Z7</accession>
<dbReference type="STRING" id="1414654.BFR47_07590"/>
<dbReference type="NCBIfam" id="TIGR00004">
    <property type="entry name" value="Rid family detoxifying hydrolase"/>
    <property type="match status" value="1"/>
</dbReference>
<evidence type="ECO:0000313" key="2">
    <source>
        <dbReference type="EMBL" id="OIN03825.1"/>
    </source>
</evidence>
<name>A0A1J4Q8Z7_9GAMM</name>
<evidence type="ECO:0000256" key="1">
    <source>
        <dbReference type="ARBA" id="ARBA00010552"/>
    </source>
</evidence>
<dbReference type="OrthoDB" id="9803101at2"/>
<comment type="similarity">
    <text evidence="1">Belongs to the RutC family.</text>
</comment>
<dbReference type="AlphaFoldDB" id="A0A1J4Q8Z7"/>
<organism evidence="2 3">
    <name type="scientific">Oceanisphaera psychrotolerans</name>
    <dbReference type="NCBI Taxonomy" id="1414654"/>
    <lineage>
        <taxon>Bacteria</taxon>
        <taxon>Pseudomonadati</taxon>
        <taxon>Pseudomonadota</taxon>
        <taxon>Gammaproteobacteria</taxon>
        <taxon>Aeromonadales</taxon>
        <taxon>Aeromonadaceae</taxon>
        <taxon>Oceanisphaera</taxon>
    </lineage>
</organism>
<gene>
    <name evidence="2" type="ORF">BFR47_07590</name>
</gene>
<sequence>MTKTIIATDNAPAAIGPYVQATRIGNMVYTSGQIPLDAVSMDIVEGGIEAQTKQVMDNLMAVLAEAGADASSVLKTTCFLSDMNNFLAFNEVYASYFTLGAPARSCVEVARLPKDVLVEVEAVAYVE</sequence>
<dbReference type="GO" id="GO:0019239">
    <property type="term" value="F:deaminase activity"/>
    <property type="evidence" value="ECO:0007669"/>
    <property type="project" value="TreeGrafter"/>
</dbReference>
<comment type="caution">
    <text evidence="2">The sequence shown here is derived from an EMBL/GenBank/DDBJ whole genome shotgun (WGS) entry which is preliminary data.</text>
</comment>
<keyword evidence="3" id="KW-1185">Reference proteome</keyword>
<dbReference type="PANTHER" id="PTHR11803:SF58">
    <property type="entry name" value="PROTEIN HMF1-RELATED"/>
    <property type="match status" value="1"/>
</dbReference>
<protein>
    <submittedName>
        <fullName evidence="2">Regulator</fullName>
    </submittedName>
</protein>
<dbReference type="CDD" id="cd00448">
    <property type="entry name" value="YjgF_YER057c_UK114_family"/>
    <property type="match status" value="1"/>
</dbReference>
<dbReference type="FunFam" id="3.30.1330.40:FF:000001">
    <property type="entry name" value="L-PSP family endoribonuclease"/>
    <property type="match status" value="1"/>
</dbReference>
<dbReference type="RefSeq" id="WP_071474213.1">
    <property type="nucleotide sequence ID" value="NZ_MDKE01000070.1"/>
</dbReference>
<dbReference type="InterPro" id="IPR006056">
    <property type="entry name" value="RidA"/>
</dbReference>
<proteinExistence type="inferred from homology"/>